<dbReference type="Proteomes" id="UP000006844">
    <property type="component" value="Chromosome"/>
</dbReference>
<dbReference type="Gene3D" id="2.60.40.10">
    <property type="entry name" value="Immunoglobulins"/>
    <property type="match status" value="1"/>
</dbReference>
<gene>
    <name evidence="2" type="ordered locus">AciPR4_2684</name>
</gene>
<proteinExistence type="predicted"/>
<dbReference type="HOGENOM" id="CLU_1601885_0_0_0"/>
<sequence>MLSMFSISRPRSRLLPASLTVSSIFLILSRCSAAQGSPLEAPAPFKSVVTVRGGGIEHNAPYRVPQRVVQGFVRDANEKGIAQAEVFLRDEKTSQMGQMLADENGNYLFGGLPLEHDYQVWAKVREIITPKRPVRSFIGMHDVTINFHIPTNSHAAEVPRTTEAARR</sequence>
<dbReference type="KEGG" id="tsa:AciPR4_2684"/>
<dbReference type="EMBL" id="CP002467">
    <property type="protein sequence ID" value="ADV83459.1"/>
    <property type="molecule type" value="Genomic_DNA"/>
</dbReference>
<reference evidence="2 3" key="1">
    <citation type="journal article" date="2012" name="Stand. Genomic Sci.">
        <title>Complete genome sequence of Terriglobus saanensis type strain SP1PR4(T), an Acidobacteria from tundra soil.</title>
        <authorList>
            <person name="Rawat S.R."/>
            <person name="Mannisto M.K."/>
            <person name="Starovoytov V."/>
            <person name="Goodwin L."/>
            <person name="Nolan M."/>
            <person name="Hauser L."/>
            <person name="Land M."/>
            <person name="Davenport K.W."/>
            <person name="Woyke T."/>
            <person name="Haggblom M.M."/>
        </authorList>
    </citation>
    <scope>NUCLEOTIDE SEQUENCE</scope>
    <source>
        <strain evidence="3">ATCC BAA-1853 / DSM 23119 / SP1PR4</strain>
    </source>
</reference>
<feature type="chain" id="PRO_5003229055" description="Carboxypeptidase regulatory-like domain-containing protein" evidence="1">
    <location>
        <begin position="34"/>
        <end position="167"/>
    </location>
</feature>
<name>E8V1X1_TERSS</name>
<dbReference type="InterPro" id="IPR013783">
    <property type="entry name" value="Ig-like_fold"/>
</dbReference>
<accession>E8V1X1</accession>
<organism evidence="2 3">
    <name type="scientific">Terriglobus saanensis (strain ATCC BAA-1853 / DSM 23119 / SP1PR4)</name>
    <dbReference type="NCBI Taxonomy" id="401053"/>
    <lineage>
        <taxon>Bacteria</taxon>
        <taxon>Pseudomonadati</taxon>
        <taxon>Acidobacteriota</taxon>
        <taxon>Terriglobia</taxon>
        <taxon>Terriglobales</taxon>
        <taxon>Acidobacteriaceae</taxon>
        <taxon>Terriglobus</taxon>
    </lineage>
</organism>
<feature type="signal peptide" evidence="1">
    <location>
        <begin position="1"/>
        <end position="33"/>
    </location>
</feature>
<evidence type="ECO:0000313" key="3">
    <source>
        <dbReference type="Proteomes" id="UP000006844"/>
    </source>
</evidence>
<keyword evidence="1" id="KW-0732">Signal</keyword>
<dbReference type="InterPro" id="IPR008969">
    <property type="entry name" value="CarboxyPept-like_regulatory"/>
</dbReference>
<keyword evidence="3" id="KW-1185">Reference proteome</keyword>
<dbReference type="Pfam" id="PF13620">
    <property type="entry name" value="CarboxypepD_reg"/>
    <property type="match status" value="1"/>
</dbReference>
<protein>
    <recommendedName>
        <fullName evidence="4">Carboxypeptidase regulatory-like domain-containing protein</fullName>
    </recommendedName>
</protein>
<evidence type="ECO:0008006" key="4">
    <source>
        <dbReference type="Google" id="ProtNLM"/>
    </source>
</evidence>
<dbReference type="SUPFAM" id="SSF49464">
    <property type="entry name" value="Carboxypeptidase regulatory domain-like"/>
    <property type="match status" value="1"/>
</dbReference>
<evidence type="ECO:0000313" key="2">
    <source>
        <dbReference type="EMBL" id="ADV83459.1"/>
    </source>
</evidence>
<evidence type="ECO:0000256" key="1">
    <source>
        <dbReference type="SAM" id="SignalP"/>
    </source>
</evidence>
<dbReference type="RefSeq" id="WP_013569192.1">
    <property type="nucleotide sequence ID" value="NC_014963.1"/>
</dbReference>
<dbReference type="AlphaFoldDB" id="E8V1X1"/>